<keyword evidence="2" id="KW-0479">Metal-binding</keyword>
<evidence type="ECO:0000256" key="8">
    <source>
        <dbReference type="PROSITE-ProRule" id="PRU00042"/>
    </source>
</evidence>
<dbReference type="STRING" id="1806994.A0A507C2M0"/>
<dbReference type="PROSITE" id="PS50157">
    <property type="entry name" value="ZINC_FINGER_C2H2_2"/>
    <property type="match status" value="4"/>
</dbReference>
<dbReference type="SUPFAM" id="SSF56300">
    <property type="entry name" value="Metallo-dependent phosphatases"/>
    <property type="match status" value="1"/>
</dbReference>
<evidence type="ECO:0000256" key="7">
    <source>
        <dbReference type="ARBA" id="ARBA00023242"/>
    </source>
</evidence>
<reference evidence="12 13" key="1">
    <citation type="journal article" date="2019" name="Sci. Rep.">
        <title>Comparative genomics of chytrid fungi reveal insights into the obligate biotrophic and pathogenic lifestyle of Synchytrium endobioticum.</title>
        <authorList>
            <person name="van de Vossenberg B.T.L.H."/>
            <person name="Warris S."/>
            <person name="Nguyen H.D.T."/>
            <person name="van Gent-Pelzer M.P.E."/>
            <person name="Joly D.L."/>
            <person name="van de Geest H.C."/>
            <person name="Bonants P.J.M."/>
            <person name="Smith D.S."/>
            <person name="Levesque C.A."/>
            <person name="van der Lee T.A.J."/>
        </authorList>
    </citation>
    <scope>NUCLEOTIDE SEQUENCE [LARGE SCALE GENOMIC DNA]</scope>
    <source>
        <strain evidence="12 13">JEL517</strain>
    </source>
</reference>
<keyword evidence="3" id="KW-0677">Repeat</keyword>
<evidence type="ECO:0000259" key="11">
    <source>
        <dbReference type="PROSITE" id="PS50280"/>
    </source>
</evidence>
<dbReference type="InterPro" id="IPR029052">
    <property type="entry name" value="Metallo-depent_PP-like"/>
</dbReference>
<dbReference type="SUPFAM" id="SSF82199">
    <property type="entry name" value="SET domain"/>
    <property type="match status" value="1"/>
</dbReference>
<dbReference type="Gene3D" id="3.60.21.70">
    <property type="entry name" value="PhoD-like phosphatase"/>
    <property type="match status" value="1"/>
</dbReference>
<feature type="region of interest" description="Disordered" evidence="9">
    <location>
        <begin position="263"/>
        <end position="321"/>
    </location>
</feature>
<dbReference type="Gene3D" id="2.170.270.10">
    <property type="entry name" value="SET domain"/>
    <property type="match status" value="1"/>
</dbReference>
<dbReference type="FunFam" id="3.30.160.60:FF:000110">
    <property type="entry name" value="Zinc finger protein-like"/>
    <property type="match status" value="1"/>
</dbReference>
<keyword evidence="5" id="KW-0862">Zinc</keyword>
<evidence type="ECO:0000256" key="3">
    <source>
        <dbReference type="ARBA" id="ARBA00022737"/>
    </source>
</evidence>
<keyword evidence="4 8" id="KW-0863">Zinc-finger</keyword>
<dbReference type="InterPro" id="IPR052900">
    <property type="entry name" value="Phospholipid_Metab_Enz"/>
</dbReference>
<dbReference type="RefSeq" id="XP_031023549.1">
    <property type="nucleotide sequence ID" value="XM_031170435.1"/>
</dbReference>
<dbReference type="InterPro" id="IPR036236">
    <property type="entry name" value="Znf_C2H2_sf"/>
</dbReference>
<dbReference type="FunFam" id="3.30.160.60:FF:001450">
    <property type="entry name" value="zinc finger protein 774"/>
    <property type="match status" value="1"/>
</dbReference>
<dbReference type="Pfam" id="PF16655">
    <property type="entry name" value="PhoD_N"/>
    <property type="match status" value="1"/>
</dbReference>
<evidence type="ECO:0000256" key="4">
    <source>
        <dbReference type="ARBA" id="ARBA00022771"/>
    </source>
</evidence>
<keyword evidence="6" id="KW-0238">DNA-binding</keyword>
<proteinExistence type="predicted"/>
<dbReference type="SUPFAM" id="SSF57667">
    <property type="entry name" value="beta-beta-alpha zinc fingers"/>
    <property type="match status" value="3"/>
</dbReference>
<feature type="domain" description="C2H2-type" evidence="10">
    <location>
        <begin position="614"/>
        <end position="636"/>
    </location>
</feature>
<dbReference type="InterPro" id="IPR018946">
    <property type="entry name" value="PhoD-like_MPP"/>
</dbReference>
<dbReference type="InterPro" id="IPR032093">
    <property type="entry name" value="PhoD_N"/>
</dbReference>
<accession>A0A507C2M0</accession>
<evidence type="ECO:0000259" key="10">
    <source>
        <dbReference type="PROSITE" id="PS50157"/>
    </source>
</evidence>
<evidence type="ECO:0000256" key="6">
    <source>
        <dbReference type="ARBA" id="ARBA00023125"/>
    </source>
</evidence>
<dbReference type="Proteomes" id="UP000319731">
    <property type="component" value="Unassembled WGS sequence"/>
</dbReference>
<evidence type="ECO:0000313" key="13">
    <source>
        <dbReference type="Proteomes" id="UP000319731"/>
    </source>
</evidence>
<feature type="domain" description="SET" evidence="11">
    <location>
        <begin position="1"/>
        <end position="109"/>
    </location>
</feature>
<dbReference type="GO" id="GO:0008270">
    <property type="term" value="F:zinc ion binding"/>
    <property type="evidence" value="ECO:0007669"/>
    <property type="project" value="UniProtKB-KW"/>
</dbReference>
<feature type="domain" description="C2H2-type" evidence="10">
    <location>
        <begin position="955"/>
        <end position="982"/>
    </location>
</feature>
<gene>
    <name evidence="12" type="ORF">SmJEL517_g04507</name>
</gene>
<dbReference type="InterPro" id="IPR046341">
    <property type="entry name" value="SET_dom_sf"/>
</dbReference>
<evidence type="ECO:0000313" key="12">
    <source>
        <dbReference type="EMBL" id="TPX32324.1"/>
    </source>
</evidence>
<organism evidence="12 13">
    <name type="scientific">Synchytrium microbalum</name>
    <dbReference type="NCBI Taxonomy" id="1806994"/>
    <lineage>
        <taxon>Eukaryota</taxon>
        <taxon>Fungi</taxon>
        <taxon>Fungi incertae sedis</taxon>
        <taxon>Chytridiomycota</taxon>
        <taxon>Chytridiomycota incertae sedis</taxon>
        <taxon>Chytridiomycetes</taxon>
        <taxon>Synchytriales</taxon>
        <taxon>Synchytriaceae</taxon>
        <taxon>Synchytrium</taxon>
    </lineage>
</organism>
<name>A0A507C2M0_9FUNG</name>
<evidence type="ECO:0000256" key="1">
    <source>
        <dbReference type="ARBA" id="ARBA00004123"/>
    </source>
</evidence>
<dbReference type="SMART" id="SM00355">
    <property type="entry name" value="ZnF_C2H2"/>
    <property type="match status" value="4"/>
</dbReference>
<dbReference type="Pfam" id="PF09423">
    <property type="entry name" value="PhoD"/>
    <property type="match status" value="1"/>
</dbReference>
<evidence type="ECO:0000256" key="5">
    <source>
        <dbReference type="ARBA" id="ARBA00022833"/>
    </source>
</evidence>
<dbReference type="FunFam" id="3.30.160.60:FF:000145">
    <property type="entry name" value="Zinc finger protein 574"/>
    <property type="match status" value="1"/>
</dbReference>
<dbReference type="Gene3D" id="2.60.40.380">
    <property type="entry name" value="Purple acid phosphatase-like, N-terminal"/>
    <property type="match status" value="1"/>
</dbReference>
<dbReference type="OrthoDB" id="9992270at2759"/>
<dbReference type="PROSITE" id="PS00028">
    <property type="entry name" value="ZINC_FINGER_C2H2_1"/>
    <property type="match status" value="3"/>
</dbReference>
<dbReference type="Pfam" id="PF00096">
    <property type="entry name" value="zf-C2H2"/>
    <property type="match status" value="4"/>
</dbReference>
<dbReference type="InterPro" id="IPR038607">
    <property type="entry name" value="PhoD-like_sf"/>
</dbReference>
<dbReference type="Pfam" id="PF00856">
    <property type="entry name" value="SET"/>
    <property type="match status" value="1"/>
</dbReference>
<dbReference type="CDD" id="cd07389">
    <property type="entry name" value="MPP_PhoD"/>
    <property type="match status" value="1"/>
</dbReference>
<feature type="domain" description="C2H2-type" evidence="10">
    <location>
        <begin position="642"/>
        <end position="669"/>
    </location>
</feature>
<comment type="subcellular location">
    <subcellularLocation>
        <location evidence="1">Nucleus</location>
    </subcellularLocation>
</comment>
<dbReference type="EMBL" id="QEAO01000031">
    <property type="protein sequence ID" value="TPX32324.1"/>
    <property type="molecule type" value="Genomic_DNA"/>
</dbReference>
<keyword evidence="7" id="KW-0539">Nucleus</keyword>
<protein>
    <submittedName>
        <fullName evidence="12">Uncharacterized protein</fullName>
    </submittedName>
</protein>
<dbReference type="InterPro" id="IPR013087">
    <property type="entry name" value="Znf_C2H2_type"/>
</dbReference>
<comment type="caution">
    <text evidence="12">The sequence shown here is derived from an EMBL/GenBank/DDBJ whole genome shotgun (WGS) entry which is preliminary data.</text>
</comment>
<dbReference type="GO" id="GO:0003677">
    <property type="term" value="F:DNA binding"/>
    <property type="evidence" value="ECO:0007669"/>
    <property type="project" value="UniProtKB-KW"/>
</dbReference>
<keyword evidence="13" id="KW-1185">Reference proteome</keyword>
<evidence type="ECO:0000256" key="9">
    <source>
        <dbReference type="SAM" id="MobiDB-lite"/>
    </source>
</evidence>
<dbReference type="PROSITE" id="PS50280">
    <property type="entry name" value="SET"/>
    <property type="match status" value="1"/>
</dbReference>
<sequence length="1603" mass="181026">METIRKLYPYAEECLPPNAEGRISASELDLMIKAAATAGPTNNTDDLIRLYLVLECNSFPTGLFPSIAYTNHSCSPNARVQEMDDGSYSLVSSNTKCISENEEVTICYLDLVRHPMLVDERRRKLDSQYFFTCDCSMCSFGVREGIKCPCGGMIRIGKCSNGTDCYTKTRNIEEKVVKLIFMADREPHQPHYLAVYHPTIPTPAVHKPQFSSWEFPEHDFSTVIRQNAPPVYYQEYLYMDKSHPLRSNTNDYRLYMSLPDTSLNNASDEQYPTVTEGEYLTPPPTPVTADENVSRARRGSKPTARAGAAARSRRPQSPESVYGGVNQCRYCEKSFLKALEPEEPHGGTQRECQLCLFRVQWWYVEPCFSILRPSYSFLIRLTTWFPITQASEERTTCVAINGFIQARNLSLVKTVARAFHGQMPYPDLFWGLEEHPENYSGAVGHVVAPPLMPYQMPPWQAHQYQQYQQAMRFLYPRPMYTGYFHMDDDLLRDMEAVPSIRISSPTTDLPHPHNVNVMPAPPMSNFGLMPVHDDEHGLYPYDSSAMQSYPSPARSVSHPASPGRDHHLPPIIVNPNVMSQPIPPTPPPSPIQKVDAAASMPRRRKRRSAGSSLFECPHCDKSFAKSWNLRSHMVVHETALDFVCDQCGHGFKRMTDLKRHERIHTGEKKYSCEVCHRTFARADNASSVYVDIWKMSTNNQNDATLDVDTVVMDEASYRLSTSLQWQTETDGLMENDGSMPYQAHFCGLQLQQDHTEFYHGFAASTTAPLATYQMASWHAYQQQQQYQQSMAMFYAGHMYDMHLDDEILKMGEVPSTMSRSTIGDVPLPHNVNVIPTPTEMSSNVVHLPVHGDQHVLHPYGTSQLNPSPARSASYPALPGQGHHLLPIIVNVRSPPTPPPSPVEKVEATVEASIPKRRKRRTAGSALLDCPHCDKSFHKSWNLRSHMVVHETTFDFVCDQCGHGFKRMTDLKRHERIHTGQTPHRFERFDYFKDECIITQSPFASTPRTATAKHPQQQVMVQLISYYPPLIFAVLSIAYHSSTLPARDSSAGKNTGFTFNLVNAPPIVPINAQDEWRNDLLMVKQPREDWKLDLVGEEALSVDFLHGVASGDPTSDSVIIWTKLTPTSTHNPILVQYELFADGASDISKPRTRIQYGVVLTDNDVDYTVKIDVNGLKASTRYFFQFTALSSPTGSKQNTTVLAKSVMGSTKTLPAKDEDVAQMKIVVVSCSNLAWGFFNGYASAARHGDIDLVIHLGDYIYEYMNGEYGDGTSMGRIPTPNHHLLTLQDYRIRHAQYKTDPDLQELHLNTPMIAIFDDHEFWDDAFKPHTDPLRNRVKGAIRAYFEYMPIRPLGKNDESRIYRSFQLGKLADLIMLDTRIEGRDESGVWDGEIVGDANRTILGFEQEQWLYNELLTSQSRGAQWRLLGNQVVFSPLQAWEQILNPDAWDGYPANRQRVLDVLENGNVDNVVFMTGDIHAAFAFDVTLHPTRPSHYNASTGKGSVAVELVTPSIASPSPLEHIALIGDYLSTPSVSLVTSMEPHLKFTDLLRHGYMIVTLTPEILQCDFWFSETIRRSDASKRLGASVFVERGANRITKVVQYPL</sequence>
<dbReference type="InterPro" id="IPR001214">
    <property type="entry name" value="SET_dom"/>
</dbReference>
<feature type="compositionally biased region" description="Polar residues" evidence="9">
    <location>
        <begin position="263"/>
        <end position="273"/>
    </location>
</feature>
<feature type="domain" description="C2H2-type" evidence="10">
    <location>
        <begin position="927"/>
        <end position="949"/>
    </location>
</feature>
<dbReference type="PANTHER" id="PTHR43606">
    <property type="entry name" value="PHOSPHATASE, PUTATIVE (AFU_ORTHOLOGUE AFUA_6G08710)-RELATED"/>
    <property type="match status" value="1"/>
</dbReference>
<dbReference type="PANTHER" id="PTHR43606:SF7">
    <property type="entry name" value="PHOSPHATASE, PUTATIVE (AFU_ORTHOLOGUE AFUA_6G08710)-RELATED"/>
    <property type="match status" value="1"/>
</dbReference>
<dbReference type="GO" id="GO:0005634">
    <property type="term" value="C:nucleus"/>
    <property type="evidence" value="ECO:0007669"/>
    <property type="project" value="UniProtKB-SubCell"/>
</dbReference>
<dbReference type="GeneID" id="42005732"/>
<evidence type="ECO:0000256" key="2">
    <source>
        <dbReference type="ARBA" id="ARBA00022723"/>
    </source>
</evidence>
<dbReference type="Gene3D" id="3.30.160.60">
    <property type="entry name" value="Classic Zinc Finger"/>
    <property type="match status" value="5"/>
</dbReference>